<evidence type="ECO:0000256" key="1">
    <source>
        <dbReference type="ARBA" id="ARBA00008138"/>
    </source>
</evidence>
<dbReference type="PANTHER" id="PTHR43619:SF2">
    <property type="entry name" value="S-ADENOSYL-L-METHIONINE-DEPENDENT METHYLTRANSFERASES SUPERFAMILY PROTEIN"/>
    <property type="match status" value="1"/>
</dbReference>
<evidence type="ECO:0000256" key="3">
    <source>
        <dbReference type="ARBA" id="ARBA00022679"/>
    </source>
</evidence>
<name>A0A7S2N0E5_9EUKA</name>
<proteinExistence type="inferred from homology"/>
<dbReference type="GO" id="GO:0008168">
    <property type="term" value="F:methyltransferase activity"/>
    <property type="evidence" value="ECO:0007669"/>
    <property type="project" value="UniProtKB-KW"/>
</dbReference>
<dbReference type="Gene3D" id="3.40.50.150">
    <property type="entry name" value="Vaccinia Virus protein VP39"/>
    <property type="match status" value="1"/>
</dbReference>
<dbReference type="AlphaFoldDB" id="A0A7S2N0E5"/>
<keyword evidence="2" id="KW-0489">Methyltransferase</keyword>
<protein>
    <recommendedName>
        <fullName evidence="5">S-adenosyl-L-methionine-dependent methyltransferase</fullName>
    </recommendedName>
</protein>
<keyword evidence="3" id="KW-0808">Transferase</keyword>
<evidence type="ECO:0000313" key="4">
    <source>
        <dbReference type="EMBL" id="CAD9512480.1"/>
    </source>
</evidence>
<dbReference type="PANTHER" id="PTHR43619">
    <property type="entry name" value="S-ADENOSYL-L-METHIONINE-DEPENDENT METHYLTRANSFERASE YKTD-RELATED"/>
    <property type="match status" value="1"/>
</dbReference>
<dbReference type="EMBL" id="HBGU01059224">
    <property type="protein sequence ID" value="CAD9512480.1"/>
    <property type="molecule type" value="Transcribed_RNA"/>
</dbReference>
<dbReference type="InterPro" id="IPR011610">
    <property type="entry name" value="SAM_mthyl_Trfase_ML2640-like"/>
</dbReference>
<dbReference type="Pfam" id="PF04072">
    <property type="entry name" value="LCM"/>
    <property type="match status" value="1"/>
</dbReference>
<reference evidence="4" key="1">
    <citation type="submission" date="2021-01" db="EMBL/GenBank/DDBJ databases">
        <authorList>
            <person name="Corre E."/>
            <person name="Pelletier E."/>
            <person name="Niang G."/>
            <person name="Scheremetjew M."/>
            <person name="Finn R."/>
            <person name="Kale V."/>
            <person name="Holt S."/>
            <person name="Cochrane G."/>
            <person name="Meng A."/>
            <person name="Brown T."/>
            <person name="Cohen L."/>
        </authorList>
    </citation>
    <scope>NUCLEOTIDE SEQUENCE</scope>
    <source>
        <strain evidence="4">UTEX LB 985</strain>
    </source>
</reference>
<dbReference type="GO" id="GO:0032259">
    <property type="term" value="P:methylation"/>
    <property type="evidence" value="ECO:0007669"/>
    <property type="project" value="UniProtKB-KW"/>
</dbReference>
<dbReference type="NCBIfam" id="TIGR00027">
    <property type="entry name" value="mthyl_TIGR00027"/>
    <property type="match status" value="1"/>
</dbReference>
<dbReference type="InterPro" id="IPR029063">
    <property type="entry name" value="SAM-dependent_MTases_sf"/>
</dbReference>
<organism evidence="4">
    <name type="scientific">Haptolina brevifila</name>
    <dbReference type="NCBI Taxonomy" id="156173"/>
    <lineage>
        <taxon>Eukaryota</taxon>
        <taxon>Haptista</taxon>
        <taxon>Haptophyta</taxon>
        <taxon>Prymnesiophyceae</taxon>
        <taxon>Prymnesiales</taxon>
        <taxon>Prymnesiaceae</taxon>
        <taxon>Haptolina</taxon>
    </lineage>
</organism>
<dbReference type="SUPFAM" id="SSF53335">
    <property type="entry name" value="S-adenosyl-L-methionine-dependent methyltransferases"/>
    <property type="match status" value="1"/>
</dbReference>
<accession>A0A7S2N0E5</accession>
<evidence type="ECO:0000256" key="2">
    <source>
        <dbReference type="ARBA" id="ARBA00022603"/>
    </source>
</evidence>
<evidence type="ECO:0008006" key="5">
    <source>
        <dbReference type="Google" id="ProtNLM"/>
    </source>
</evidence>
<gene>
    <name evidence="4" type="ORF">CBRE1094_LOCUS32189</name>
</gene>
<comment type="similarity">
    <text evidence="1">Belongs to the UPF0677 family.</text>
</comment>
<sequence length="246" mass="26369">MVGSVLNAVGKTALLDAAARDAEAALFLDLYAAELAGAEGAELLRQQRSSAGDMYASVVLPLRVRWFDDLYQACVRERGIRQVVLLGAGLDMRPLRLPLSDALPHLRVFEVDFPSVLHYKSSVLGRVEGADSYAAFVCARTGMEPIMVPVDFDAEQFDAKLAMAGHDSSASTAWLIEGVVHYLPRAAVHKTLAACAAASAKGSILGIDMMNTQLLELSQRGVISQAGRLRTRLTWEGEGGKVIVGT</sequence>
<dbReference type="InterPro" id="IPR007213">
    <property type="entry name" value="Ppm1/Ppm2/Tcmp"/>
</dbReference>